<name>A0ABR1UYY8_9PEZI</name>
<proteinExistence type="predicted"/>
<evidence type="ECO:0000256" key="3">
    <source>
        <dbReference type="ARBA" id="ARBA00023015"/>
    </source>
</evidence>
<keyword evidence="3" id="KW-0805">Transcription regulation</keyword>
<evidence type="ECO:0000256" key="1">
    <source>
        <dbReference type="ARBA" id="ARBA00022723"/>
    </source>
</evidence>
<organism evidence="7 8">
    <name type="scientific">Apiospora saccharicola</name>
    <dbReference type="NCBI Taxonomy" id="335842"/>
    <lineage>
        <taxon>Eukaryota</taxon>
        <taxon>Fungi</taxon>
        <taxon>Dikarya</taxon>
        <taxon>Ascomycota</taxon>
        <taxon>Pezizomycotina</taxon>
        <taxon>Sordariomycetes</taxon>
        <taxon>Xylariomycetidae</taxon>
        <taxon>Amphisphaeriales</taxon>
        <taxon>Apiosporaceae</taxon>
        <taxon>Apiospora</taxon>
    </lineage>
</organism>
<dbReference type="InterPro" id="IPR052360">
    <property type="entry name" value="Transcr_Regulatory_Proteins"/>
</dbReference>
<keyword evidence="8" id="KW-1185">Reference proteome</keyword>
<protein>
    <submittedName>
        <fullName evidence="7">Uncharacterized protein</fullName>
    </submittedName>
</protein>
<dbReference type="EMBL" id="JAQQWM010000005">
    <property type="protein sequence ID" value="KAK8064136.1"/>
    <property type="molecule type" value="Genomic_DNA"/>
</dbReference>
<comment type="caution">
    <text evidence="7">The sequence shown here is derived from an EMBL/GenBank/DDBJ whole genome shotgun (WGS) entry which is preliminary data.</text>
</comment>
<gene>
    <name evidence="7" type="ORF">PG996_008788</name>
</gene>
<evidence type="ECO:0000313" key="8">
    <source>
        <dbReference type="Proteomes" id="UP001446871"/>
    </source>
</evidence>
<keyword evidence="5" id="KW-0804">Transcription</keyword>
<dbReference type="Proteomes" id="UP001446871">
    <property type="component" value="Unassembled WGS sequence"/>
</dbReference>
<evidence type="ECO:0000256" key="2">
    <source>
        <dbReference type="ARBA" id="ARBA00022833"/>
    </source>
</evidence>
<evidence type="ECO:0000256" key="6">
    <source>
        <dbReference type="ARBA" id="ARBA00023242"/>
    </source>
</evidence>
<accession>A0ABR1UYY8</accession>
<dbReference type="PANTHER" id="PTHR36206:SF12">
    <property type="entry name" value="ASPERCRYPTIN BIOSYNTHESIS CLUSTER-SPECIFIC TRANSCRIPTION REGULATOR ATNN-RELATED"/>
    <property type="match status" value="1"/>
</dbReference>
<reference evidence="7 8" key="1">
    <citation type="submission" date="2023-01" db="EMBL/GenBank/DDBJ databases">
        <title>Analysis of 21 Apiospora genomes using comparative genomics revels a genus with tremendous synthesis potential of carbohydrate active enzymes and secondary metabolites.</title>
        <authorList>
            <person name="Sorensen T."/>
        </authorList>
    </citation>
    <scope>NUCLEOTIDE SEQUENCE [LARGE SCALE GENOMIC DNA]</scope>
    <source>
        <strain evidence="7 8">CBS 83171</strain>
    </source>
</reference>
<sequence>MLAHIVKQIRRLDMQAVAFMVRWTPNETQDVGLGSSDGGAFASLSHAADDLQVLIARAMRLQWMAQEASFAEEVPSKASKELMIEQLETWSRRFEEMLAQPSHRGHDNSRLVILLRLQNTILWILLNSLGPGREMEYDKFLPEFRLCVAMADDVTAAHQLYAGSSRPAFTPEVAILPVLYIIGAKCRDPAVRREVLRILRRQPLREAVWDNAFAARAVERIAEVEETGGAGKAREKTMEEIAVCQRIECVSWVQVIGGRSVARMELEYTFCKKEGTHTESIVI</sequence>
<evidence type="ECO:0000256" key="5">
    <source>
        <dbReference type="ARBA" id="ARBA00023163"/>
    </source>
</evidence>
<keyword evidence="2" id="KW-0862">Zinc</keyword>
<dbReference type="PANTHER" id="PTHR36206">
    <property type="entry name" value="ASPERCRYPTIN BIOSYNTHESIS CLUSTER-SPECIFIC TRANSCRIPTION REGULATOR ATNN-RELATED"/>
    <property type="match status" value="1"/>
</dbReference>
<keyword evidence="1" id="KW-0479">Metal-binding</keyword>
<keyword evidence="4" id="KW-0238">DNA-binding</keyword>
<evidence type="ECO:0000313" key="7">
    <source>
        <dbReference type="EMBL" id="KAK8064136.1"/>
    </source>
</evidence>
<evidence type="ECO:0000256" key="4">
    <source>
        <dbReference type="ARBA" id="ARBA00023125"/>
    </source>
</evidence>
<keyword evidence="6" id="KW-0539">Nucleus</keyword>